<evidence type="ECO:0000259" key="1">
    <source>
        <dbReference type="Pfam" id="PF13456"/>
    </source>
</evidence>
<dbReference type="PANTHER" id="PTHR47723:SF19">
    <property type="entry name" value="POLYNUCLEOTIDYL TRANSFERASE, RIBONUCLEASE H-LIKE SUPERFAMILY PROTEIN"/>
    <property type="match status" value="1"/>
</dbReference>
<dbReference type="InterPro" id="IPR053151">
    <property type="entry name" value="RNase_H-like"/>
</dbReference>
<name>A0ABR2DW04_9ROSI</name>
<protein>
    <recommendedName>
        <fullName evidence="1">RNase H type-1 domain-containing protein</fullName>
    </recommendedName>
</protein>
<dbReference type="CDD" id="cd06222">
    <property type="entry name" value="RNase_H_like"/>
    <property type="match status" value="1"/>
</dbReference>
<dbReference type="InterPro" id="IPR012337">
    <property type="entry name" value="RNaseH-like_sf"/>
</dbReference>
<organism evidence="2 3">
    <name type="scientific">Hibiscus sabdariffa</name>
    <name type="common">roselle</name>
    <dbReference type="NCBI Taxonomy" id="183260"/>
    <lineage>
        <taxon>Eukaryota</taxon>
        <taxon>Viridiplantae</taxon>
        <taxon>Streptophyta</taxon>
        <taxon>Embryophyta</taxon>
        <taxon>Tracheophyta</taxon>
        <taxon>Spermatophyta</taxon>
        <taxon>Magnoliopsida</taxon>
        <taxon>eudicotyledons</taxon>
        <taxon>Gunneridae</taxon>
        <taxon>Pentapetalae</taxon>
        <taxon>rosids</taxon>
        <taxon>malvids</taxon>
        <taxon>Malvales</taxon>
        <taxon>Malvaceae</taxon>
        <taxon>Malvoideae</taxon>
        <taxon>Hibiscus</taxon>
    </lineage>
</organism>
<sequence>MWVTLHDCNLTNYERFRRYLTPSMVCDICGSSVENMDHILRHCIAACGLWCRVILPELLEEFMLAPFDVWCSAILASDHTSREDILARGNRLVDECVQVLSNKPYHSVPEALPDQLWSRPAPGWVKGNVDATVHIGNGQAAIGGLIRDEHGEWIVGFTRPVGRCPVLIVELWALHDMLARAWSFGFRRIVVEMDCLEVIRILQRAFHTRSLEMVWLYLLDIGRNKTGSW</sequence>
<proteinExistence type="predicted"/>
<accession>A0ABR2DW04</accession>
<evidence type="ECO:0000313" key="3">
    <source>
        <dbReference type="Proteomes" id="UP001472677"/>
    </source>
</evidence>
<reference evidence="2 3" key="1">
    <citation type="journal article" date="2024" name="G3 (Bethesda)">
        <title>Genome assembly of Hibiscus sabdariffa L. provides insights into metabolisms of medicinal natural products.</title>
        <authorList>
            <person name="Kim T."/>
        </authorList>
    </citation>
    <scope>NUCLEOTIDE SEQUENCE [LARGE SCALE GENOMIC DNA]</scope>
    <source>
        <strain evidence="2">TK-2024</strain>
        <tissue evidence="2">Old leaves</tissue>
    </source>
</reference>
<dbReference type="InterPro" id="IPR044730">
    <property type="entry name" value="RNase_H-like_dom_plant"/>
</dbReference>
<dbReference type="InterPro" id="IPR002156">
    <property type="entry name" value="RNaseH_domain"/>
</dbReference>
<dbReference type="PANTHER" id="PTHR47723">
    <property type="entry name" value="OS05G0353850 PROTEIN"/>
    <property type="match status" value="1"/>
</dbReference>
<dbReference type="Gene3D" id="3.30.420.10">
    <property type="entry name" value="Ribonuclease H-like superfamily/Ribonuclease H"/>
    <property type="match status" value="1"/>
</dbReference>
<dbReference type="SUPFAM" id="SSF53098">
    <property type="entry name" value="Ribonuclease H-like"/>
    <property type="match status" value="1"/>
</dbReference>
<dbReference type="InterPro" id="IPR036397">
    <property type="entry name" value="RNaseH_sf"/>
</dbReference>
<dbReference type="EMBL" id="JBBPBM010000023">
    <property type="protein sequence ID" value="KAK8546571.1"/>
    <property type="molecule type" value="Genomic_DNA"/>
</dbReference>
<dbReference type="Pfam" id="PF13456">
    <property type="entry name" value="RVT_3"/>
    <property type="match status" value="1"/>
</dbReference>
<comment type="caution">
    <text evidence="2">The sequence shown here is derived from an EMBL/GenBank/DDBJ whole genome shotgun (WGS) entry which is preliminary data.</text>
</comment>
<dbReference type="Proteomes" id="UP001472677">
    <property type="component" value="Unassembled WGS sequence"/>
</dbReference>
<keyword evidence="3" id="KW-1185">Reference proteome</keyword>
<evidence type="ECO:0000313" key="2">
    <source>
        <dbReference type="EMBL" id="KAK8546571.1"/>
    </source>
</evidence>
<gene>
    <name evidence="2" type="ORF">V6N12_027348</name>
</gene>
<feature type="domain" description="RNase H type-1" evidence="1">
    <location>
        <begin position="128"/>
        <end position="209"/>
    </location>
</feature>